<protein>
    <submittedName>
        <fullName evidence="2">Uncharacterized protein</fullName>
    </submittedName>
</protein>
<evidence type="ECO:0000313" key="3">
    <source>
        <dbReference type="Proteomes" id="UP000286104"/>
    </source>
</evidence>
<evidence type="ECO:0000256" key="1">
    <source>
        <dbReference type="SAM" id="Coils"/>
    </source>
</evidence>
<name>A0A413ZXZ8_9FIRM</name>
<feature type="coiled-coil region" evidence="1">
    <location>
        <begin position="40"/>
        <end position="67"/>
    </location>
</feature>
<dbReference type="AlphaFoldDB" id="A0A413ZXZ8"/>
<comment type="caution">
    <text evidence="2">The sequence shown here is derived from an EMBL/GenBank/DDBJ whole genome shotgun (WGS) entry which is preliminary data.</text>
</comment>
<organism evidence="2 3">
    <name type="scientific">Agathobacter rectalis</name>
    <dbReference type="NCBI Taxonomy" id="39491"/>
    <lineage>
        <taxon>Bacteria</taxon>
        <taxon>Bacillati</taxon>
        <taxon>Bacillota</taxon>
        <taxon>Clostridia</taxon>
        <taxon>Lachnospirales</taxon>
        <taxon>Lachnospiraceae</taxon>
        <taxon>Agathobacter</taxon>
    </lineage>
</organism>
<dbReference type="RefSeq" id="WP_117918489.1">
    <property type="nucleotide sequence ID" value="NZ_QRUL01000003.1"/>
</dbReference>
<sequence>MSEPRVRYEDNLYHYALQQEIASLERHIHHDIDNWEMDMSKELLDELKDLEKKCRSVNQRMKKDIARNS</sequence>
<evidence type="ECO:0000313" key="2">
    <source>
        <dbReference type="EMBL" id="RHC36312.1"/>
    </source>
</evidence>
<keyword evidence="1" id="KW-0175">Coiled coil</keyword>
<reference evidence="2 3" key="1">
    <citation type="submission" date="2018-08" db="EMBL/GenBank/DDBJ databases">
        <title>A genome reference for cultivated species of the human gut microbiota.</title>
        <authorList>
            <person name="Zou Y."/>
            <person name="Xue W."/>
            <person name="Luo G."/>
        </authorList>
    </citation>
    <scope>NUCLEOTIDE SEQUENCE [LARGE SCALE GENOMIC DNA]</scope>
    <source>
        <strain evidence="2 3">AM36-3AA</strain>
    </source>
</reference>
<dbReference type="Proteomes" id="UP000286104">
    <property type="component" value="Unassembled WGS sequence"/>
</dbReference>
<proteinExistence type="predicted"/>
<accession>A0A413ZXZ8</accession>
<dbReference type="EMBL" id="QSHU01000025">
    <property type="protein sequence ID" value="RHC36312.1"/>
    <property type="molecule type" value="Genomic_DNA"/>
</dbReference>
<gene>
    <name evidence="2" type="ORF">DW848_14105</name>
</gene>